<comment type="caution">
    <text evidence="1">The sequence shown here is derived from an EMBL/GenBank/DDBJ whole genome shotgun (WGS) entry which is preliminary data.</text>
</comment>
<evidence type="ECO:0000313" key="1">
    <source>
        <dbReference type="EMBL" id="ENH97173.1"/>
    </source>
</evidence>
<dbReference type="AlphaFoldDB" id="N4WA54"/>
<dbReference type="Proteomes" id="UP000012283">
    <property type="component" value="Unassembled WGS sequence"/>
</dbReference>
<dbReference type="PATRIC" id="fig|1308866.3.peg.1414"/>
<dbReference type="EMBL" id="APML01000022">
    <property type="protein sequence ID" value="ENH97173.1"/>
    <property type="molecule type" value="Genomic_DNA"/>
</dbReference>
<organism evidence="1 2">
    <name type="scientific">Gracilibacillus halophilus YIM-C55.5</name>
    <dbReference type="NCBI Taxonomy" id="1308866"/>
    <lineage>
        <taxon>Bacteria</taxon>
        <taxon>Bacillati</taxon>
        <taxon>Bacillota</taxon>
        <taxon>Bacilli</taxon>
        <taxon>Bacillales</taxon>
        <taxon>Bacillaceae</taxon>
        <taxon>Gracilibacillus</taxon>
    </lineage>
</organism>
<gene>
    <name evidence="1" type="ORF">J416_07007</name>
</gene>
<proteinExistence type="predicted"/>
<dbReference type="OrthoDB" id="2943838at2"/>
<name>N4WA54_9BACI</name>
<evidence type="ECO:0000313" key="2">
    <source>
        <dbReference type="Proteomes" id="UP000012283"/>
    </source>
</evidence>
<sequence>MSVDHCPHCGKDQFLGARDFHRDFDHHHIDRHKFDRDVCICESFVCDDHFKVRLGGLTGGLNFRLRQLTGCEVKMKVTCGETCKTILAKICFVGSDFVEVNVLTGDREDIWDDLDDEEEKELKHDILKRRRKKRQLQRHHKRRDHHDIKDTFIFPFESIKWFELKDDCDCDCDDCHGDCDCHT</sequence>
<reference evidence="1 2" key="1">
    <citation type="submission" date="2013-03" db="EMBL/GenBank/DDBJ databases">
        <title>Draft genome sequence of Gracibacillus halophilus YIM-C55.5, a moderately halophilic and thermophilic organism from the Xiaochaidamu salt lake.</title>
        <authorList>
            <person name="Sugumar T."/>
            <person name="Polireddy D.R."/>
            <person name="Antony A."/>
            <person name="Madhava Y.R."/>
            <person name="Sivakumar N."/>
        </authorList>
    </citation>
    <scope>NUCLEOTIDE SEQUENCE [LARGE SCALE GENOMIC DNA]</scope>
    <source>
        <strain evidence="1 2">YIM-C55.5</strain>
    </source>
</reference>
<protein>
    <submittedName>
        <fullName evidence="1">Uncharacterized protein</fullName>
    </submittedName>
</protein>
<dbReference type="RefSeq" id="WP_003467151.1">
    <property type="nucleotide sequence ID" value="NZ_APML01000022.1"/>
</dbReference>
<accession>N4WA54</accession>
<keyword evidence="2" id="KW-1185">Reference proteome</keyword>